<organism evidence="1 2">
    <name type="scientific">Roseovarius mucosus DSM 17069</name>
    <dbReference type="NCBI Taxonomy" id="1288298"/>
    <lineage>
        <taxon>Bacteria</taxon>
        <taxon>Pseudomonadati</taxon>
        <taxon>Pseudomonadota</taxon>
        <taxon>Alphaproteobacteria</taxon>
        <taxon>Rhodobacterales</taxon>
        <taxon>Roseobacteraceae</taxon>
        <taxon>Roseovarius</taxon>
    </lineage>
</organism>
<gene>
    <name evidence="1" type="ORF">rosmuc_03041</name>
</gene>
<reference evidence="1 2" key="1">
    <citation type="submission" date="2013-01" db="EMBL/GenBank/DDBJ databases">
        <authorList>
            <person name="Fiebig A."/>
            <person name="Goeker M."/>
            <person name="Klenk H.-P.P."/>
        </authorList>
    </citation>
    <scope>NUCLEOTIDE SEQUENCE [LARGE SCALE GENOMIC DNA]</scope>
    <source>
        <strain evidence="1 2">DSM 17069</strain>
    </source>
</reference>
<dbReference type="AlphaFoldDB" id="A0A0A0HKR6"/>
<dbReference type="Proteomes" id="UP000030021">
    <property type="component" value="Unassembled WGS sequence"/>
</dbReference>
<dbReference type="HOGENOM" id="CLU_2438917_0_0_5"/>
<evidence type="ECO:0000313" key="1">
    <source>
        <dbReference type="EMBL" id="KGM86748.1"/>
    </source>
</evidence>
<evidence type="ECO:0000313" key="2">
    <source>
        <dbReference type="Proteomes" id="UP000030021"/>
    </source>
</evidence>
<sequence>MADPLDTLARAKIVDGADPVTDLAALPSADLSIGSVVLVGDHNWRKGPLWPSFCAFVFGRRQRFTHLGMHCTVAWWQDRPYLIGIVEVGV</sequence>
<protein>
    <submittedName>
        <fullName evidence="1">Uncharacterized protein</fullName>
    </submittedName>
</protein>
<dbReference type="PATRIC" id="fig|1288298.3.peg.3053"/>
<dbReference type="EMBL" id="AONH01000016">
    <property type="protein sequence ID" value="KGM86748.1"/>
    <property type="molecule type" value="Genomic_DNA"/>
</dbReference>
<proteinExistence type="predicted"/>
<dbReference type="RefSeq" id="WP_037268678.1">
    <property type="nucleotide sequence ID" value="NZ_KN293975.1"/>
</dbReference>
<name>A0A0A0HKR6_9RHOB</name>
<dbReference type="OrthoDB" id="7874931at2"/>
<accession>A0A0A0HKR6</accession>
<comment type="caution">
    <text evidence="1">The sequence shown here is derived from an EMBL/GenBank/DDBJ whole genome shotgun (WGS) entry which is preliminary data.</text>
</comment>